<keyword evidence="3" id="KW-1185">Reference proteome</keyword>
<gene>
    <name evidence="2" type="ORF">LVIROSA_LOCUS4729</name>
</gene>
<dbReference type="SUPFAM" id="SSF47473">
    <property type="entry name" value="EF-hand"/>
    <property type="match status" value="1"/>
</dbReference>
<organism evidence="2 3">
    <name type="scientific">Lactuca virosa</name>
    <dbReference type="NCBI Taxonomy" id="75947"/>
    <lineage>
        <taxon>Eukaryota</taxon>
        <taxon>Viridiplantae</taxon>
        <taxon>Streptophyta</taxon>
        <taxon>Embryophyta</taxon>
        <taxon>Tracheophyta</taxon>
        <taxon>Spermatophyta</taxon>
        <taxon>Magnoliopsida</taxon>
        <taxon>eudicotyledons</taxon>
        <taxon>Gunneridae</taxon>
        <taxon>Pentapetalae</taxon>
        <taxon>asterids</taxon>
        <taxon>campanulids</taxon>
        <taxon>Asterales</taxon>
        <taxon>Asteraceae</taxon>
        <taxon>Cichorioideae</taxon>
        <taxon>Cichorieae</taxon>
        <taxon>Lactucinae</taxon>
        <taxon>Lactuca</taxon>
    </lineage>
</organism>
<comment type="caution">
    <text evidence="2">The sequence shown here is derived from an EMBL/GenBank/DDBJ whole genome shotgun (WGS) entry which is preliminary data.</text>
</comment>
<evidence type="ECO:0000259" key="1">
    <source>
        <dbReference type="PROSITE" id="PS50222"/>
    </source>
</evidence>
<dbReference type="AlphaFoldDB" id="A0AAU9LRM6"/>
<dbReference type="PROSITE" id="PS50222">
    <property type="entry name" value="EF_HAND_2"/>
    <property type="match status" value="1"/>
</dbReference>
<sequence length="108" mass="12548">MTTAFNLYFICCSQSISRSHLSGRDARHQNEAIPTYEQTQESPSVIAENLSGDKIQVLKRMFMNMDMDKNGTLTYDKLKNGLARLRSKFTESEVRQLIYVMERVNRLH</sequence>
<proteinExistence type="predicted"/>
<name>A0AAU9LRM6_9ASTR</name>
<dbReference type="GO" id="GO:0005509">
    <property type="term" value="F:calcium ion binding"/>
    <property type="evidence" value="ECO:0007669"/>
    <property type="project" value="InterPro"/>
</dbReference>
<protein>
    <recommendedName>
        <fullName evidence="1">EF-hand domain-containing protein</fullName>
    </recommendedName>
</protein>
<feature type="domain" description="EF-hand" evidence="1">
    <location>
        <begin position="53"/>
        <end position="88"/>
    </location>
</feature>
<dbReference type="EMBL" id="CAKMRJ010000002">
    <property type="protein sequence ID" value="CAH1417007.1"/>
    <property type="molecule type" value="Genomic_DNA"/>
</dbReference>
<dbReference type="Gene3D" id="1.10.238.10">
    <property type="entry name" value="EF-hand"/>
    <property type="match status" value="1"/>
</dbReference>
<dbReference type="InterPro" id="IPR011992">
    <property type="entry name" value="EF-hand-dom_pair"/>
</dbReference>
<dbReference type="InterPro" id="IPR002048">
    <property type="entry name" value="EF_hand_dom"/>
</dbReference>
<reference evidence="2 3" key="1">
    <citation type="submission" date="2022-01" db="EMBL/GenBank/DDBJ databases">
        <authorList>
            <person name="Xiong W."/>
            <person name="Schranz E."/>
        </authorList>
    </citation>
    <scope>NUCLEOTIDE SEQUENCE [LARGE SCALE GENOMIC DNA]</scope>
</reference>
<evidence type="ECO:0000313" key="3">
    <source>
        <dbReference type="Proteomes" id="UP001157418"/>
    </source>
</evidence>
<dbReference type="Proteomes" id="UP001157418">
    <property type="component" value="Unassembled WGS sequence"/>
</dbReference>
<accession>A0AAU9LRM6</accession>
<evidence type="ECO:0000313" key="2">
    <source>
        <dbReference type="EMBL" id="CAH1417007.1"/>
    </source>
</evidence>